<sequence length="168" mass="18879">MQAEHVRQVVPRHQQAQLVLLPTPFRSQRTDRNRENQHEPILITHEAIMHEGAQRYFPGGRNFDTTANTMMISRHDSHRKMFGGFAIIGLQHCGQGHADRMQPANVRSYAGVTDIRASDDRPSLPARVGPMRADDAPQAARFALSFSAKHSRIWIRSSSATGPSTFRS</sequence>
<accession>A0AB39XXD9</accession>
<dbReference type="RefSeq" id="WP_369726814.1">
    <property type="nucleotide sequence ID" value="NZ_CP165734.1"/>
</dbReference>
<organism evidence="1">
    <name type="scientific">Bradyrhizobium sp. LLZ17</name>
    <dbReference type="NCBI Taxonomy" id="3239388"/>
    <lineage>
        <taxon>Bacteria</taxon>
        <taxon>Pseudomonadati</taxon>
        <taxon>Pseudomonadota</taxon>
        <taxon>Alphaproteobacteria</taxon>
        <taxon>Hyphomicrobiales</taxon>
        <taxon>Nitrobacteraceae</taxon>
        <taxon>Bradyrhizobium</taxon>
    </lineage>
</organism>
<protein>
    <submittedName>
        <fullName evidence="1">Uncharacterized protein</fullName>
    </submittedName>
</protein>
<evidence type="ECO:0000313" key="1">
    <source>
        <dbReference type="EMBL" id="XDV61476.1"/>
    </source>
</evidence>
<gene>
    <name evidence="1" type="ORF">AB8Z38_07235</name>
</gene>
<reference evidence="1" key="1">
    <citation type="submission" date="2024-08" db="EMBL/GenBank/DDBJ databases">
        <authorList>
            <person name="Chaddad Z."/>
            <person name="Lamrabet M."/>
            <person name="Bouhnik O."/>
            <person name="Alami S."/>
            <person name="Wipf D."/>
            <person name="Courty P.E."/>
            <person name="Missbah El Idrissi M."/>
        </authorList>
    </citation>
    <scope>NUCLEOTIDE SEQUENCE</scope>
    <source>
        <strain evidence="1">LLZ17</strain>
    </source>
</reference>
<proteinExistence type="predicted"/>
<dbReference type="EMBL" id="CP165734">
    <property type="protein sequence ID" value="XDV61476.1"/>
    <property type="molecule type" value="Genomic_DNA"/>
</dbReference>
<name>A0AB39XXD9_9BRAD</name>
<dbReference type="AlphaFoldDB" id="A0AB39XXD9"/>